<evidence type="ECO:0000256" key="3">
    <source>
        <dbReference type="ARBA" id="ARBA00017228"/>
    </source>
</evidence>
<evidence type="ECO:0000256" key="5">
    <source>
        <dbReference type="ARBA" id="ARBA00022691"/>
    </source>
</evidence>
<dbReference type="Gene3D" id="3.20.20.70">
    <property type="entry name" value="Aldolase class I"/>
    <property type="match status" value="1"/>
</dbReference>
<comment type="cofactor">
    <cofactor evidence="1">
        <name>[4Fe-4S] cluster</name>
        <dbReference type="ChEBI" id="CHEBI:49883"/>
    </cofactor>
</comment>
<evidence type="ECO:0000256" key="9">
    <source>
        <dbReference type="ARBA" id="ARBA00023186"/>
    </source>
</evidence>
<keyword evidence="4 10" id="KW-0349">Heme</keyword>
<dbReference type="GO" id="GO:0006779">
    <property type="term" value="P:porphyrin-containing compound biosynthetic process"/>
    <property type="evidence" value="ECO:0007669"/>
    <property type="project" value="InterPro"/>
</dbReference>
<dbReference type="GO" id="GO:0005737">
    <property type="term" value="C:cytoplasm"/>
    <property type="evidence" value="ECO:0007669"/>
    <property type="project" value="UniProtKB-SubCell"/>
</dbReference>
<evidence type="ECO:0000256" key="7">
    <source>
        <dbReference type="ARBA" id="ARBA00023004"/>
    </source>
</evidence>
<comment type="function">
    <text evidence="10">Probably acts as a heme chaperone, transferring heme to an unknown acceptor. Binds one molecule of heme per monomer, possibly covalently. Binds 1 [4Fe-4S] cluster. The cluster is coordinated with 3 cysteines and an exchangeable S-adenosyl-L-methionine.</text>
</comment>
<keyword evidence="6 10" id="KW-0479">Metal-binding</keyword>
<protein>
    <recommendedName>
        <fullName evidence="3 10">Heme chaperone HemW</fullName>
    </recommendedName>
</protein>
<keyword evidence="5 10" id="KW-0949">S-adenosyl-L-methionine</keyword>
<dbReference type="SFLD" id="SFLDF00288">
    <property type="entry name" value="HemN-like__clustered_with_nucl"/>
    <property type="match status" value="1"/>
</dbReference>
<evidence type="ECO:0000313" key="13">
    <source>
        <dbReference type="Proteomes" id="UP000093070"/>
    </source>
</evidence>
<keyword evidence="10" id="KW-0004">4Fe-4S</keyword>
<dbReference type="PROSITE" id="PS51918">
    <property type="entry name" value="RADICAL_SAM"/>
    <property type="match status" value="1"/>
</dbReference>
<dbReference type="SMART" id="SM00729">
    <property type="entry name" value="Elp3"/>
    <property type="match status" value="1"/>
</dbReference>
<dbReference type="InterPro" id="IPR006638">
    <property type="entry name" value="Elp3/MiaA/NifB-like_rSAM"/>
</dbReference>
<comment type="similarity">
    <text evidence="2">Belongs to the anaerobic coproporphyrinogen-III oxidase family. HemW subfamily.</text>
</comment>
<evidence type="ECO:0000313" key="12">
    <source>
        <dbReference type="EMBL" id="ANZ22809.1"/>
    </source>
</evidence>
<keyword evidence="7 10" id="KW-0408">Iron</keyword>
<dbReference type="InterPro" id="IPR013785">
    <property type="entry name" value="Aldolase_TIM"/>
</dbReference>
<dbReference type="PATRIC" id="fig|118101.4.peg.545"/>
<dbReference type="InterPro" id="IPR058240">
    <property type="entry name" value="rSAM_sf"/>
</dbReference>
<accession>A0A1B2H9K9</accession>
<evidence type="ECO:0000256" key="6">
    <source>
        <dbReference type="ARBA" id="ARBA00022723"/>
    </source>
</evidence>
<dbReference type="InterPro" id="IPR004559">
    <property type="entry name" value="HemW-like"/>
</dbReference>
<dbReference type="Proteomes" id="UP000093070">
    <property type="component" value="Chromosome"/>
</dbReference>
<sequence>MFESSPISLYIHIPWCLKKCGYCDFYSYVSQETIPEKKYIENLLKDFEKDLKLIKNKKINTIFIGGGTPSLLKQKSVNNLINGIKERYLVCKNAEITIEANPKTIECQRFIHYKKSGINRFSLGVQTFNTNLLKKIERTYTSSECISCIKKLKTINNNINLDLMYGLPDQDLESSLTDLKYAIKYNPSHISWYQLTIEPNTIFYSKKLNIANDDIIFQMFSKGDQLLKKSGYQKYEISSYSKLNYQCKHNLNYWSFGDYIGIGCGAHGKISQKNGKILRTYKNKNLKDYLHGNYLRSMNIISKQDLAFEYFMNTFRLYKPVSKRHFQEKTNLNENYIEKKIQMAIKRGFLIDELNYWNTTKKGKFFLNSLLKIFLR</sequence>
<comment type="subcellular location">
    <subcellularLocation>
        <location evidence="10">Cytoplasm</location>
    </subcellularLocation>
</comment>
<dbReference type="SUPFAM" id="SSF102114">
    <property type="entry name" value="Radical SAM enzymes"/>
    <property type="match status" value="1"/>
</dbReference>
<dbReference type="OrthoDB" id="9808022at2"/>
<keyword evidence="10" id="KW-0963">Cytoplasm</keyword>
<evidence type="ECO:0000256" key="2">
    <source>
        <dbReference type="ARBA" id="ARBA00006100"/>
    </source>
</evidence>
<evidence type="ECO:0000256" key="1">
    <source>
        <dbReference type="ARBA" id="ARBA00001966"/>
    </source>
</evidence>
<feature type="domain" description="Radical SAM core" evidence="11">
    <location>
        <begin position="1"/>
        <end position="233"/>
    </location>
</feature>
<dbReference type="Pfam" id="PF04055">
    <property type="entry name" value="Radical_SAM"/>
    <property type="match status" value="1"/>
</dbReference>
<dbReference type="InterPro" id="IPR007197">
    <property type="entry name" value="rSAM"/>
</dbReference>
<dbReference type="CDD" id="cd01335">
    <property type="entry name" value="Radical_SAM"/>
    <property type="match status" value="1"/>
</dbReference>
<keyword evidence="8 10" id="KW-0411">Iron-sulfur</keyword>
<name>A0A1B2H9K9_BUCDN</name>
<dbReference type="SFLD" id="SFLDG01065">
    <property type="entry name" value="anaerobic_coproporphyrinogen-I"/>
    <property type="match status" value="1"/>
</dbReference>
<evidence type="ECO:0000256" key="10">
    <source>
        <dbReference type="RuleBase" id="RU364116"/>
    </source>
</evidence>
<dbReference type="GO" id="GO:0046872">
    <property type="term" value="F:metal ion binding"/>
    <property type="evidence" value="ECO:0007669"/>
    <property type="project" value="UniProtKB-UniRule"/>
</dbReference>
<dbReference type="EMBL" id="CP013259">
    <property type="protein sequence ID" value="ANZ22809.1"/>
    <property type="molecule type" value="Genomic_DNA"/>
</dbReference>
<organism evidence="12 13">
    <name type="scientific">Buchnera aphidicola subsp. Diuraphis noxia</name>
    <dbReference type="NCBI Taxonomy" id="118101"/>
    <lineage>
        <taxon>Bacteria</taxon>
        <taxon>Pseudomonadati</taxon>
        <taxon>Pseudomonadota</taxon>
        <taxon>Gammaproteobacteria</taxon>
        <taxon>Enterobacterales</taxon>
        <taxon>Erwiniaceae</taxon>
        <taxon>Buchnera</taxon>
    </lineage>
</organism>
<dbReference type="NCBIfam" id="TIGR00539">
    <property type="entry name" value="hemN_rel"/>
    <property type="match status" value="1"/>
</dbReference>
<reference evidence="12 13" key="1">
    <citation type="submission" date="2015-11" db="EMBL/GenBank/DDBJ databases">
        <title>The complete genome of Buchnera aphidicola from Diuraphis noxia biotype SAM.</title>
        <authorList>
            <person name="Burger N.F.V."/>
            <person name="Oberholster A.-M."/>
        </authorList>
    </citation>
    <scope>NUCLEOTIDE SEQUENCE [LARGE SCALE GENOMIC DNA]</scope>
    <source>
        <strain evidence="12">SAM</strain>
    </source>
</reference>
<gene>
    <name evidence="12" type="ORF">ATN01_02735</name>
</gene>
<proteinExistence type="inferred from homology"/>
<dbReference type="RefSeq" id="WP_075433625.1">
    <property type="nucleotide sequence ID" value="NZ_CP013259.1"/>
</dbReference>
<dbReference type="STRING" id="118101.ATN01_02735"/>
<dbReference type="PANTHER" id="PTHR13932:SF5">
    <property type="entry name" value="RADICAL S-ADENOSYL METHIONINE DOMAIN-CONTAINING PROTEIN 1, MITOCHONDRIAL"/>
    <property type="match status" value="1"/>
</dbReference>
<dbReference type="PANTHER" id="PTHR13932">
    <property type="entry name" value="COPROPORPHYRINIGEN III OXIDASE"/>
    <property type="match status" value="1"/>
</dbReference>
<evidence type="ECO:0000259" key="11">
    <source>
        <dbReference type="PROSITE" id="PS51918"/>
    </source>
</evidence>
<dbReference type="SFLD" id="SFLDF00562">
    <property type="entry name" value="HemN-like__clustered_with_heat"/>
    <property type="match status" value="1"/>
</dbReference>
<dbReference type="InterPro" id="IPR034505">
    <property type="entry name" value="Coproporphyrinogen-III_oxidase"/>
</dbReference>
<dbReference type="GO" id="GO:0004109">
    <property type="term" value="F:coproporphyrinogen oxidase activity"/>
    <property type="evidence" value="ECO:0007669"/>
    <property type="project" value="InterPro"/>
</dbReference>
<dbReference type="Pfam" id="PF06969">
    <property type="entry name" value="HemN_C"/>
    <property type="match status" value="1"/>
</dbReference>
<evidence type="ECO:0000256" key="8">
    <source>
        <dbReference type="ARBA" id="ARBA00023014"/>
    </source>
</evidence>
<dbReference type="AlphaFoldDB" id="A0A1B2H9K9"/>
<dbReference type="InterPro" id="IPR010723">
    <property type="entry name" value="HemN_C"/>
</dbReference>
<dbReference type="SFLD" id="SFLDS00029">
    <property type="entry name" value="Radical_SAM"/>
    <property type="match status" value="1"/>
</dbReference>
<dbReference type="GO" id="GO:0051539">
    <property type="term" value="F:4 iron, 4 sulfur cluster binding"/>
    <property type="evidence" value="ECO:0007669"/>
    <property type="project" value="UniProtKB-UniRule"/>
</dbReference>
<keyword evidence="9 10" id="KW-0143">Chaperone</keyword>
<evidence type="ECO:0000256" key="4">
    <source>
        <dbReference type="ARBA" id="ARBA00022617"/>
    </source>
</evidence>